<name>A0AAJ0HK41_9PEZI</name>
<keyword evidence="2" id="KW-1185">Reference proteome</keyword>
<evidence type="ECO:0000313" key="2">
    <source>
        <dbReference type="Proteomes" id="UP001275084"/>
    </source>
</evidence>
<reference evidence="1" key="2">
    <citation type="submission" date="2023-06" db="EMBL/GenBank/DDBJ databases">
        <authorList>
            <consortium name="Lawrence Berkeley National Laboratory"/>
            <person name="Haridas S."/>
            <person name="Hensen N."/>
            <person name="Bonometti L."/>
            <person name="Westerberg I."/>
            <person name="Brannstrom I.O."/>
            <person name="Guillou S."/>
            <person name="Cros-Aarteil S."/>
            <person name="Calhoun S."/>
            <person name="Kuo A."/>
            <person name="Mondo S."/>
            <person name="Pangilinan J."/>
            <person name="Riley R."/>
            <person name="Labutti K."/>
            <person name="Andreopoulos B."/>
            <person name="Lipzen A."/>
            <person name="Chen C."/>
            <person name="Yanf M."/>
            <person name="Daum C."/>
            <person name="Ng V."/>
            <person name="Clum A."/>
            <person name="Steindorff A."/>
            <person name="Ohm R."/>
            <person name="Martin F."/>
            <person name="Silar P."/>
            <person name="Natvig D."/>
            <person name="Lalanne C."/>
            <person name="Gautier V."/>
            <person name="Ament-Velasquez S.L."/>
            <person name="Kruys A."/>
            <person name="Hutchinson M.I."/>
            <person name="Powell A.J."/>
            <person name="Barry K."/>
            <person name="Miller A.N."/>
            <person name="Grigoriev I.V."/>
            <person name="Debuchy R."/>
            <person name="Gladieux P."/>
            <person name="Thoren M.H."/>
            <person name="Johannesson H."/>
        </authorList>
    </citation>
    <scope>NUCLEOTIDE SEQUENCE</scope>
    <source>
        <strain evidence="1">CBS 955.72</strain>
    </source>
</reference>
<gene>
    <name evidence="1" type="ORF">B0T25DRAFT_545448</name>
</gene>
<dbReference type="EMBL" id="JAUIQD010000004">
    <property type="protein sequence ID" value="KAK3353832.1"/>
    <property type="molecule type" value="Genomic_DNA"/>
</dbReference>
<organism evidence="1 2">
    <name type="scientific">Lasiosphaeria hispida</name>
    <dbReference type="NCBI Taxonomy" id="260671"/>
    <lineage>
        <taxon>Eukaryota</taxon>
        <taxon>Fungi</taxon>
        <taxon>Dikarya</taxon>
        <taxon>Ascomycota</taxon>
        <taxon>Pezizomycotina</taxon>
        <taxon>Sordariomycetes</taxon>
        <taxon>Sordariomycetidae</taxon>
        <taxon>Sordariales</taxon>
        <taxon>Lasiosphaeriaceae</taxon>
        <taxon>Lasiosphaeria</taxon>
    </lineage>
</organism>
<dbReference type="Proteomes" id="UP001275084">
    <property type="component" value="Unassembled WGS sequence"/>
</dbReference>
<comment type="caution">
    <text evidence="1">The sequence shown here is derived from an EMBL/GenBank/DDBJ whole genome shotgun (WGS) entry which is preliminary data.</text>
</comment>
<proteinExistence type="predicted"/>
<dbReference type="AlphaFoldDB" id="A0AAJ0HK41"/>
<protein>
    <submittedName>
        <fullName evidence="1">Uncharacterized protein</fullName>
    </submittedName>
</protein>
<accession>A0AAJ0HK41</accession>
<sequence length="99" mass="11374">MAGDEKPSLASGPITIADLTADIFKTFQMEWTIYQANLKEYTQQAEKVERLKQWTLKTIIPHYQHTTCKLTKSIIEWYTALQQQAGINNDEAIDQAREA</sequence>
<reference evidence="1" key="1">
    <citation type="journal article" date="2023" name="Mol. Phylogenet. Evol.">
        <title>Genome-scale phylogeny and comparative genomics of the fungal order Sordariales.</title>
        <authorList>
            <person name="Hensen N."/>
            <person name="Bonometti L."/>
            <person name="Westerberg I."/>
            <person name="Brannstrom I.O."/>
            <person name="Guillou S."/>
            <person name="Cros-Aarteil S."/>
            <person name="Calhoun S."/>
            <person name="Haridas S."/>
            <person name="Kuo A."/>
            <person name="Mondo S."/>
            <person name="Pangilinan J."/>
            <person name="Riley R."/>
            <person name="LaButti K."/>
            <person name="Andreopoulos B."/>
            <person name="Lipzen A."/>
            <person name="Chen C."/>
            <person name="Yan M."/>
            <person name="Daum C."/>
            <person name="Ng V."/>
            <person name="Clum A."/>
            <person name="Steindorff A."/>
            <person name="Ohm R.A."/>
            <person name="Martin F."/>
            <person name="Silar P."/>
            <person name="Natvig D.O."/>
            <person name="Lalanne C."/>
            <person name="Gautier V."/>
            <person name="Ament-Velasquez S.L."/>
            <person name="Kruys A."/>
            <person name="Hutchinson M.I."/>
            <person name="Powell A.J."/>
            <person name="Barry K."/>
            <person name="Miller A.N."/>
            <person name="Grigoriev I.V."/>
            <person name="Debuchy R."/>
            <person name="Gladieux P."/>
            <person name="Hiltunen Thoren M."/>
            <person name="Johannesson H."/>
        </authorList>
    </citation>
    <scope>NUCLEOTIDE SEQUENCE</scope>
    <source>
        <strain evidence="1">CBS 955.72</strain>
    </source>
</reference>
<evidence type="ECO:0000313" key="1">
    <source>
        <dbReference type="EMBL" id="KAK3353832.1"/>
    </source>
</evidence>